<dbReference type="AlphaFoldDB" id="A0A6S7F8X1"/>
<dbReference type="EMBL" id="CADILH010000003">
    <property type="protein sequence ID" value="CAB3931644.1"/>
    <property type="molecule type" value="Genomic_DNA"/>
</dbReference>
<evidence type="ECO:0000313" key="2">
    <source>
        <dbReference type="EMBL" id="CAB3931644.1"/>
    </source>
</evidence>
<name>A0A6S7F8X1_9BURK</name>
<dbReference type="Proteomes" id="UP000494183">
    <property type="component" value="Unassembled WGS sequence"/>
</dbReference>
<dbReference type="GO" id="GO:0016747">
    <property type="term" value="F:acyltransferase activity, transferring groups other than amino-acyl groups"/>
    <property type="evidence" value="ECO:0007669"/>
    <property type="project" value="InterPro"/>
</dbReference>
<keyword evidence="3" id="KW-1185">Reference proteome</keyword>
<organism evidence="2 3">
    <name type="scientific">Achromobacter insolitus</name>
    <dbReference type="NCBI Taxonomy" id="217204"/>
    <lineage>
        <taxon>Bacteria</taxon>
        <taxon>Pseudomonadati</taxon>
        <taxon>Pseudomonadota</taxon>
        <taxon>Betaproteobacteria</taxon>
        <taxon>Burkholderiales</taxon>
        <taxon>Alcaligenaceae</taxon>
        <taxon>Achromobacter</taxon>
    </lineage>
</organism>
<dbReference type="PROSITE" id="PS51186">
    <property type="entry name" value="GNAT"/>
    <property type="match status" value="1"/>
</dbReference>
<dbReference type="InterPro" id="IPR000182">
    <property type="entry name" value="GNAT_dom"/>
</dbReference>
<evidence type="ECO:0000259" key="1">
    <source>
        <dbReference type="PROSITE" id="PS51186"/>
    </source>
</evidence>
<feature type="domain" description="N-acetyltransferase" evidence="1">
    <location>
        <begin position="1"/>
        <end position="141"/>
    </location>
</feature>
<proteinExistence type="predicted"/>
<gene>
    <name evidence="2" type="ORF">LMG6000_02257</name>
</gene>
<sequence>MKIVQMTAAHVQAVQLQDAQAYALPMVTAEHAQQLAAADGVAWAALDGDEVIACAGIVQAHEQRGMAWAMFSECALRQFKLIHRVARLVLAGAKWRRIEMTVDINHAAAIQWAERLGFEREGLMRAVTLDGRDCYLYAKVK</sequence>
<protein>
    <recommendedName>
        <fullName evidence="1">N-acetyltransferase domain-containing protein</fullName>
    </recommendedName>
</protein>
<dbReference type="RefSeq" id="WP_175201651.1">
    <property type="nucleotide sequence ID" value="NZ_CADILH010000003.1"/>
</dbReference>
<dbReference type="SUPFAM" id="SSF55729">
    <property type="entry name" value="Acyl-CoA N-acyltransferases (Nat)"/>
    <property type="match status" value="1"/>
</dbReference>
<reference evidence="2 3" key="1">
    <citation type="submission" date="2020-04" db="EMBL/GenBank/DDBJ databases">
        <authorList>
            <person name="De Canck E."/>
        </authorList>
    </citation>
    <scope>NUCLEOTIDE SEQUENCE [LARGE SCALE GENOMIC DNA]</scope>
    <source>
        <strain evidence="2 3">LMG 6000</strain>
    </source>
</reference>
<dbReference type="InterPro" id="IPR016181">
    <property type="entry name" value="Acyl_CoA_acyltransferase"/>
</dbReference>
<dbReference type="Gene3D" id="3.40.630.30">
    <property type="match status" value="1"/>
</dbReference>
<evidence type="ECO:0000313" key="3">
    <source>
        <dbReference type="Proteomes" id="UP000494183"/>
    </source>
</evidence>
<accession>A0A6S7F8X1</accession>